<dbReference type="OrthoDB" id="9797176at2"/>
<dbReference type="EMBL" id="FORC01000005">
    <property type="protein sequence ID" value="SFJ21389.1"/>
    <property type="molecule type" value="Genomic_DNA"/>
</dbReference>
<dbReference type="Pfam" id="PF01479">
    <property type="entry name" value="S4"/>
    <property type="match status" value="1"/>
</dbReference>
<reference evidence="8" key="1">
    <citation type="submission" date="2016-10" db="EMBL/GenBank/DDBJ databases">
        <authorList>
            <person name="Varghese N."/>
            <person name="Submissions S."/>
        </authorList>
    </citation>
    <scope>NUCLEOTIDE SEQUENCE [LARGE SCALE GENOMIC DNA]</scope>
    <source>
        <strain evidence="8">LMG 22563</strain>
    </source>
</reference>
<sequence length="141" mass="15875">MSEVRVAKQDADDKVRLDKWLWAARFYKTRALAKAAIEGGKVHCRGERCKPGKEPKVGEEYVIRTGFDERTVVVQALSVVRRGAPEAQTLYAETGESIVRREKAAEQRKAGALGVQTEGRPSKKQRRQLFYLRGGSGEWVE</sequence>
<dbReference type="AlphaFoldDB" id="A0A1I3PJ93"/>
<dbReference type="STRING" id="289370.SAMN05216602_4329"/>
<evidence type="ECO:0000256" key="1">
    <source>
        <dbReference type="ARBA" id="ARBA00008396"/>
    </source>
</evidence>
<dbReference type="PROSITE" id="PS50889">
    <property type="entry name" value="S4"/>
    <property type="match status" value="1"/>
</dbReference>
<dbReference type="GO" id="GO:0034605">
    <property type="term" value="P:cellular response to heat"/>
    <property type="evidence" value="ECO:0007669"/>
    <property type="project" value="InterPro"/>
</dbReference>
<protein>
    <recommendedName>
        <fullName evidence="4">Heat shock protein 15</fullName>
    </recommendedName>
</protein>
<name>A0A1I3PJ93_9GAMM</name>
<keyword evidence="3 4" id="KW-0238">DNA-binding</keyword>
<proteinExistence type="inferred from homology"/>
<dbReference type="SMART" id="SM00363">
    <property type="entry name" value="S4"/>
    <property type="match status" value="1"/>
</dbReference>
<dbReference type="RefSeq" id="WP_074889162.1">
    <property type="nucleotide sequence ID" value="NZ_FORC01000005.1"/>
</dbReference>
<dbReference type="CDD" id="cd00165">
    <property type="entry name" value="S4"/>
    <property type="match status" value="1"/>
</dbReference>
<dbReference type="PIRSF" id="PIRSF016821">
    <property type="entry name" value="HSP15"/>
    <property type="match status" value="1"/>
</dbReference>
<dbReference type="SUPFAM" id="SSF55174">
    <property type="entry name" value="Alpha-L RNA-binding motif"/>
    <property type="match status" value="1"/>
</dbReference>
<evidence type="ECO:0000313" key="8">
    <source>
        <dbReference type="Proteomes" id="UP000183018"/>
    </source>
</evidence>
<gene>
    <name evidence="7" type="ORF">SAMN05216602_4329</name>
</gene>
<evidence type="ECO:0000313" key="7">
    <source>
        <dbReference type="EMBL" id="SFJ21389.1"/>
    </source>
</evidence>
<evidence type="ECO:0000256" key="4">
    <source>
        <dbReference type="PIRNR" id="PIRNR016821"/>
    </source>
</evidence>
<accession>A0A1I3PJ93</accession>
<feature type="domain" description="RNA-binding S4" evidence="6">
    <location>
        <begin position="15"/>
        <end position="78"/>
    </location>
</feature>
<dbReference type="GO" id="GO:0043023">
    <property type="term" value="F:ribosomal large subunit binding"/>
    <property type="evidence" value="ECO:0007669"/>
    <property type="project" value="InterPro"/>
</dbReference>
<evidence type="ECO:0000256" key="3">
    <source>
        <dbReference type="ARBA" id="ARBA00023125"/>
    </source>
</evidence>
<dbReference type="Gene3D" id="3.10.290.10">
    <property type="entry name" value="RNA-binding S4 domain"/>
    <property type="match status" value="1"/>
</dbReference>
<evidence type="ECO:0000256" key="5">
    <source>
        <dbReference type="SAM" id="MobiDB-lite"/>
    </source>
</evidence>
<dbReference type="GO" id="GO:0003677">
    <property type="term" value="F:DNA binding"/>
    <property type="evidence" value="ECO:0007669"/>
    <property type="project" value="UniProtKB-KW"/>
</dbReference>
<dbReference type="InterPro" id="IPR002942">
    <property type="entry name" value="S4_RNA-bd"/>
</dbReference>
<evidence type="ECO:0000259" key="6">
    <source>
        <dbReference type="SMART" id="SM00363"/>
    </source>
</evidence>
<keyword evidence="8" id="KW-1185">Reference proteome</keyword>
<dbReference type="Proteomes" id="UP000183018">
    <property type="component" value="Unassembled WGS sequence"/>
</dbReference>
<keyword evidence="7" id="KW-0346">Stress response</keyword>
<comment type="similarity">
    <text evidence="1 4">Belongs to the HSP15 family.</text>
</comment>
<feature type="region of interest" description="Disordered" evidence="5">
    <location>
        <begin position="108"/>
        <end position="128"/>
    </location>
</feature>
<keyword evidence="2 4" id="KW-0694">RNA-binding</keyword>
<dbReference type="InterPro" id="IPR036986">
    <property type="entry name" value="S4_RNA-bd_sf"/>
</dbReference>
<evidence type="ECO:0000256" key="2">
    <source>
        <dbReference type="ARBA" id="ARBA00022884"/>
    </source>
</evidence>
<dbReference type="InterPro" id="IPR025708">
    <property type="entry name" value="HSP15"/>
</dbReference>
<dbReference type="GO" id="GO:0003727">
    <property type="term" value="F:single-stranded RNA binding"/>
    <property type="evidence" value="ECO:0007669"/>
    <property type="project" value="InterPro"/>
</dbReference>
<organism evidence="7 8">
    <name type="scientific">Phytopseudomonas argentinensis</name>
    <dbReference type="NCBI Taxonomy" id="289370"/>
    <lineage>
        <taxon>Bacteria</taxon>
        <taxon>Pseudomonadati</taxon>
        <taxon>Pseudomonadota</taxon>
        <taxon>Gammaproteobacteria</taxon>
        <taxon>Pseudomonadales</taxon>
        <taxon>Pseudomonadaceae</taxon>
        <taxon>Phytopseudomonas</taxon>
    </lineage>
</organism>